<evidence type="ECO:0000256" key="2">
    <source>
        <dbReference type="SAM" id="MobiDB-lite"/>
    </source>
</evidence>
<feature type="coiled-coil region" evidence="1">
    <location>
        <begin position="15"/>
        <end position="49"/>
    </location>
</feature>
<feature type="compositionally biased region" description="Basic residues" evidence="2">
    <location>
        <begin position="356"/>
        <end position="381"/>
    </location>
</feature>
<feature type="compositionally biased region" description="Basic and acidic residues" evidence="2">
    <location>
        <begin position="234"/>
        <end position="253"/>
    </location>
</feature>
<feature type="compositionally biased region" description="Basic and acidic residues" evidence="2">
    <location>
        <begin position="382"/>
        <end position="394"/>
    </location>
</feature>
<dbReference type="PANTHER" id="PTHR22093">
    <property type="entry name" value="LEUKOCYTE RECEPTOR CLUSTER LRC MEMBER 1"/>
    <property type="match status" value="1"/>
</dbReference>
<dbReference type="RefSeq" id="XP_033537898.1">
    <property type="nucleotide sequence ID" value="XM_033677885.1"/>
</dbReference>
<accession>A0A6G1GDU9</accession>
<evidence type="ECO:0000256" key="1">
    <source>
        <dbReference type="SAM" id="Coils"/>
    </source>
</evidence>
<keyword evidence="1" id="KW-0175">Coiled coil</keyword>
<reference evidence="6" key="3">
    <citation type="submission" date="2025-04" db="UniProtKB">
        <authorList>
            <consortium name="RefSeq"/>
        </authorList>
    </citation>
    <scope>IDENTIFICATION</scope>
    <source>
        <strain evidence="6">CBS 781.70</strain>
    </source>
</reference>
<dbReference type="AlphaFoldDB" id="A0A6G1GDU9"/>
<feature type="compositionally biased region" description="Basic and acidic residues" evidence="2">
    <location>
        <begin position="271"/>
        <end position="295"/>
    </location>
</feature>
<feature type="region of interest" description="Disordered" evidence="2">
    <location>
        <begin position="165"/>
        <end position="194"/>
    </location>
</feature>
<dbReference type="GeneID" id="54418455"/>
<evidence type="ECO:0000313" key="4">
    <source>
        <dbReference type="EMBL" id="KAF1816267.1"/>
    </source>
</evidence>
<feature type="region of interest" description="Disordered" evidence="2">
    <location>
        <begin position="50"/>
        <end position="103"/>
    </location>
</feature>
<feature type="compositionally biased region" description="Basic and acidic residues" evidence="2">
    <location>
        <begin position="165"/>
        <end position="182"/>
    </location>
</feature>
<dbReference type="InterPro" id="IPR039875">
    <property type="entry name" value="LENG1-like"/>
</dbReference>
<feature type="compositionally biased region" description="Basic and acidic residues" evidence="2">
    <location>
        <begin position="334"/>
        <end position="355"/>
    </location>
</feature>
<name>A0A6G1GDU9_9PEZI</name>
<gene>
    <name evidence="4 6" type="ORF">P152DRAFT_445946</name>
</gene>
<sequence length="394" mass="45290">MPLHLLPKKSWHVANAENIARVKRDEARAAALEEEEDRILDEYDAAKRLAILSGTTPPPPPARLTEEDRKRRLRDDDVSGEKGRGQDRIKRRRHGEDDTERDIRLAQNTVSVHSTAVQAEQDVGWGGSRSIRHGKDGNAAVIDHQGHINLFPAPEVPVRNADAEIKDKRDRKERQLMRESGEGMKLVDASGYNPDSRAPWYTARATANLPASKYDVTEDSGRRDRKSEAFALVESKDVWGKPDPRRIERERTRVTSNDPFALMKTAQTKLKQVEKQRKDWVNEREAEEAALRRSQEGSSSRKRKHEDRRKRARSISRASIDIDDADSLDGFSLDAKEGRRASAQRVPERSRDDRRHARHQHRLKSRPRSRSRDTSRRRRHGDSHGRRDDRHPHG</sequence>
<feature type="compositionally biased region" description="Basic and acidic residues" evidence="2">
    <location>
        <begin position="64"/>
        <end position="88"/>
    </location>
</feature>
<dbReference type="OrthoDB" id="2159131at2759"/>
<dbReference type="EMBL" id="ML975150">
    <property type="protein sequence ID" value="KAF1816267.1"/>
    <property type="molecule type" value="Genomic_DNA"/>
</dbReference>
<reference evidence="6" key="2">
    <citation type="submission" date="2020-04" db="EMBL/GenBank/DDBJ databases">
        <authorList>
            <consortium name="NCBI Genome Project"/>
        </authorList>
    </citation>
    <scope>NUCLEOTIDE SEQUENCE</scope>
    <source>
        <strain evidence="6">CBS 781.70</strain>
    </source>
</reference>
<dbReference type="InterPro" id="IPR019339">
    <property type="entry name" value="CIR_N_dom"/>
</dbReference>
<feature type="region of interest" description="Disordered" evidence="2">
    <location>
        <begin position="234"/>
        <end position="394"/>
    </location>
</feature>
<dbReference type="SMART" id="SM01083">
    <property type="entry name" value="Cir_N"/>
    <property type="match status" value="1"/>
</dbReference>
<keyword evidence="5" id="KW-1185">Reference proteome</keyword>
<evidence type="ECO:0000313" key="6">
    <source>
        <dbReference type="RefSeq" id="XP_033537898.1"/>
    </source>
</evidence>
<reference evidence="4 6" key="1">
    <citation type="submission" date="2020-01" db="EMBL/GenBank/DDBJ databases">
        <authorList>
            <consortium name="DOE Joint Genome Institute"/>
            <person name="Haridas S."/>
            <person name="Albert R."/>
            <person name="Binder M."/>
            <person name="Bloem J."/>
            <person name="Labutti K."/>
            <person name="Salamov A."/>
            <person name="Andreopoulos B."/>
            <person name="Baker S.E."/>
            <person name="Barry K."/>
            <person name="Bills G."/>
            <person name="Bluhm B.H."/>
            <person name="Cannon C."/>
            <person name="Castanera R."/>
            <person name="Culley D.E."/>
            <person name="Daum C."/>
            <person name="Ezra D."/>
            <person name="Gonzalez J.B."/>
            <person name="Henrissat B."/>
            <person name="Kuo A."/>
            <person name="Liang C."/>
            <person name="Lipzen A."/>
            <person name="Lutzoni F."/>
            <person name="Magnuson J."/>
            <person name="Mondo S."/>
            <person name="Nolan M."/>
            <person name="Ohm R."/>
            <person name="Pangilinan J."/>
            <person name="Park H.-J."/>
            <person name="Ramirez L."/>
            <person name="Alfaro M."/>
            <person name="Sun H."/>
            <person name="Tritt A."/>
            <person name="Yoshinaga Y."/>
            <person name="Zwiers L.-H."/>
            <person name="Turgeon B.G."/>
            <person name="Goodwin S.B."/>
            <person name="Spatafora J.W."/>
            <person name="Crous P.W."/>
            <person name="Grigoriev I.V."/>
        </authorList>
    </citation>
    <scope>NUCLEOTIDE SEQUENCE</scope>
    <source>
        <strain evidence="4 6">CBS 781.70</strain>
    </source>
</reference>
<organism evidence="4">
    <name type="scientific">Eremomyces bilateralis CBS 781.70</name>
    <dbReference type="NCBI Taxonomy" id="1392243"/>
    <lineage>
        <taxon>Eukaryota</taxon>
        <taxon>Fungi</taxon>
        <taxon>Dikarya</taxon>
        <taxon>Ascomycota</taxon>
        <taxon>Pezizomycotina</taxon>
        <taxon>Dothideomycetes</taxon>
        <taxon>Dothideomycetes incertae sedis</taxon>
        <taxon>Eremomycetales</taxon>
        <taxon>Eremomycetaceae</taxon>
        <taxon>Eremomyces</taxon>
    </lineage>
</organism>
<protein>
    <recommendedName>
        <fullName evidence="3">CBF1-interacting co-repressor CIR N-terminal domain-containing protein</fullName>
    </recommendedName>
</protein>
<feature type="compositionally biased region" description="Basic residues" evidence="2">
    <location>
        <begin position="300"/>
        <end position="314"/>
    </location>
</feature>
<evidence type="ECO:0000313" key="5">
    <source>
        <dbReference type="Proteomes" id="UP000504638"/>
    </source>
</evidence>
<proteinExistence type="predicted"/>
<evidence type="ECO:0000259" key="3">
    <source>
        <dbReference type="SMART" id="SM01083"/>
    </source>
</evidence>
<dbReference type="Proteomes" id="UP000504638">
    <property type="component" value="Unplaced"/>
</dbReference>
<feature type="domain" description="CBF1-interacting co-repressor CIR N-terminal" evidence="3">
    <location>
        <begin position="10"/>
        <end position="46"/>
    </location>
</feature>
<dbReference type="PANTHER" id="PTHR22093:SF0">
    <property type="entry name" value="LEUKOCYTE RECEPTOR CLUSTER MEMBER 1"/>
    <property type="match status" value="1"/>
</dbReference>